<proteinExistence type="predicted"/>
<dbReference type="Gene3D" id="3.40.50.300">
    <property type="entry name" value="P-loop containing nucleotide triphosphate hydrolases"/>
    <property type="match status" value="2"/>
</dbReference>
<keyword evidence="1" id="KW-0547">Nucleotide-binding</keyword>
<gene>
    <name evidence="5" type="ORF">BAQU_1160</name>
</gene>
<keyword evidence="2" id="KW-0067">ATP-binding</keyword>
<dbReference type="OrthoDB" id="9804819at2"/>
<reference evidence="5 6" key="1">
    <citation type="journal article" date="2017" name="BMC Genomics">
        <title>Comparative genomic and phylogenomic analyses of the Bifidobacteriaceae family.</title>
        <authorList>
            <person name="Lugli G.A."/>
            <person name="Milani C."/>
            <person name="Turroni F."/>
            <person name="Duranti S."/>
            <person name="Mancabelli L."/>
            <person name="Mangifesta M."/>
            <person name="Ferrario C."/>
            <person name="Modesto M."/>
            <person name="Mattarelli P."/>
            <person name="Jiri K."/>
            <person name="van Sinderen D."/>
            <person name="Ventura M."/>
        </authorList>
    </citation>
    <scope>NUCLEOTIDE SEQUENCE [LARGE SCALE GENOMIC DNA]</scope>
    <source>
        <strain evidence="5 6">LMG 28769</strain>
    </source>
</reference>
<dbReference type="EMBL" id="MWXA01000005">
    <property type="protein sequence ID" value="OZG67088.1"/>
    <property type="molecule type" value="Genomic_DNA"/>
</dbReference>
<dbReference type="GeneID" id="98295829"/>
<name>A0A261G6Q0_9BIFI</name>
<dbReference type="AlphaFoldDB" id="A0A261G6Q0"/>
<dbReference type="PANTHER" id="PTHR43038">
    <property type="entry name" value="ATP-BINDING CASSETTE, SUB-FAMILY H, MEMBER 1"/>
    <property type="match status" value="1"/>
</dbReference>
<comment type="caution">
    <text evidence="5">The sequence shown here is derived from an EMBL/GenBank/DDBJ whole genome shotgun (WGS) entry which is preliminary data.</text>
</comment>
<dbReference type="Pfam" id="PF00005">
    <property type="entry name" value="ABC_tran"/>
    <property type="match status" value="2"/>
</dbReference>
<dbReference type="GO" id="GO:0016887">
    <property type="term" value="F:ATP hydrolysis activity"/>
    <property type="evidence" value="ECO:0007669"/>
    <property type="project" value="InterPro"/>
</dbReference>
<dbReference type="InterPro" id="IPR003439">
    <property type="entry name" value="ABC_transporter-like_ATP-bd"/>
</dbReference>
<dbReference type="RefSeq" id="WP_094693554.1">
    <property type="nucleotide sequence ID" value="NZ_CALENZ010000001.1"/>
</dbReference>
<evidence type="ECO:0000259" key="4">
    <source>
        <dbReference type="PROSITE" id="PS50893"/>
    </source>
</evidence>
<sequence length="555" mass="60313">MNIELHHVSVNYGEVQALADFSANFRAGEITVIIGGDGAGKSTLLKLLARGIKPSLGTISGLPDSQNIGYQSADSGTWANLSVQGNMNFVGTIFKMNNNQLHERMHSLVAQAQLDSALHRSARNLSGGMRQKLGCIMASLHDPDLLVLDEPTTGVDPISRNELWKLIINEAQHGKAVVVATTYVEEATRGTSMILLDKGRIVAEGSASDITRQSPGSLFSRPCGNNRDNEELDDDDESWRRGNTQYLWKSSSHAETPEGYNPAEIDIENACIIRLKARQNRNRKQQSHSIDPPDTAIVRSALQRVDNQNQSGRELLSAQDVTKRFGKQTALADVSLSVNAGEIVGLIGSNGAGKTTLMRVLLGLESPNEGQTTLMGDSPNLRTREKIGYVPQGLGLYPTLSAEQNLKFARSMYSHKLQRGNNQVTDTGGLSYTKALEFAQSLGGRPVQKLSLGIRRMLAYLIATSHDPSLLILDEPTSGVDPIARMELWDELHKAADRGVGILITTHYMSEAAQCDRCVLLSAGKAIVSGTVEEMMNNHSNPYITSLFKSGNPNT</sequence>
<accession>A0A261G6Q0</accession>
<dbReference type="CDD" id="cd03230">
    <property type="entry name" value="ABC_DR_subfamily_A"/>
    <property type="match status" value="2"/>
</dbReference>
<organism evidence="5 6">
    <name type="scientific">Bifidobacterium aquikefiri</name>
    <dbReference type="NCBI Taxonomy" id="1653207"/>
    <lineage>
        <taxon>Bacteria</taxon>
        <taxon>Bacillati</taxon>
        <taxon>Actinomycetota</taxon>
        <taxon>Actinomycetes</taxon>
        <taxon>Bifidobacteriales</taxon>
        <taxon>Bifidobacteriaceae</taxon>
        <taxon>Bifidobacterium</taxon>
    </lineage>
</organism>
<dbReference type="InterPro" id="IPR027417">
    <property type="entry name" value="P-loop_NTPase"/>
</dbReference>
<feature type="compositionally biased region" description="Polar residues" evidence="3">
    <location>
        <begin position="208"/>
        <end position="217"/>
    </location>
</feature>
<evidence type="ECO:0000313" key="6">
    <source>
        <dbReference type="Proteomes" id="UP000216451"/>
    </source>
</evidence>
<protein>
    <submittedName>
        <fullName evidence="5">ABC 2 protein of drug ABC transporter (DRI:YHIH)</fullName>
    </submittedName>
</protein>
<evidence type="ECO:0000313" key="5">
    <source>
        <dbReference type="EMBL" id="OZG67088.1"/>
    </source>
</evidence>
<feature type="region of interest" description="Disordered" evidence="3">
    <location>
        <begin position="207"/>
        <end position="238"/>
    </location>
</feature>
<dbReference type="Proteomes" id="UP000216451">
    <property type="component" value="Unassembled WGS sequence"/>
</dbReference>
<evidence type="ECO:0000256" key="3">
    <source>
        <dbReference type="SAM" id="MobiDB-lite"/>
    </source>
</evidence>
<dbReference type="InterPro" id="IPR003593">
    <property type="entry name" value="AAA+_ATPase"/>
</dbReference>
<dbReference type="GO" id="GO:0005524">
    <property type="term" value="F:ATP binding"/>
    <property type="evidence" value="ECO:0007669"/>
    <property type="project" value="UniProtKB-KW"/>
</dbReference>
<dbReference type="SMART" id="SM00382">
    <property type="entry name" value="AAA"/>
    <property type="match status" value="2"/>
</dbReference>
<evidence type="ECO:0000256" key="1">
    <source>
        <dbReference type="ARBA" id="ARBA00022741"/>
    </source>
</evidence>
<evidence type="ECO:0000256" key="2">
    <source>
        <dbReference type="ARBA" id="ARBA00022840"/>
    </source>
</evidence>
<dbReference type="PANTHER" id="PTHR43038:SF3">
    <property type="entry name" value="ABC TRANSPORTER G FAMILY MEMBER 20 ISOFORM X1"/>
    <property type="match status" value="1"/>
</dbReference>
<feature type="domain" description="ABC transporter" evidence="4">
    <location>
        <begin position="316"/>
        <end position="548"/>
    </location>
</feature>
<keyword evidence="6" id="KW-1185">Reference proteome</keyword>
<dbReference type="PROSITE" id="PS50893">
    <property type="entry name" value="ABC_TRANSPORTER_2"/>
    <property type="match status" value="2"/>
</dbReference>
<dbReference type="SUPFAM" id="SSF52540">
    <property type="entry name" value="P-loop containing nucleoside triphosphate hydrolases"/>
    <property type="match status" value="2"/>
</dbReference>
<feature type="domain" description="ABC transporter" evidence="4">
    <location>
        <begin position="3"/>
        <end position="223"/>
    </location>
</feature>